<dbReference type="InterPro" id="IPR019999">
    <property type="entry name" value="Anth_synth_I-like"/>
</dbReference>
<name>A0A0F0LYT0_9MICO</name>
<reference evidence="2 3" key="1">
    <citation type="submission" date="2015-02" db="EMBL/GenBank/DDBJ databases">
        <title>Draft genome sequences of ten Microbacterium spp. with emphasis on heavy metal contaminated environments.</title>
        <authorList>
            <person name="Corretto E."/>
        </authorList>
    </citation>
    <scope>NUCLEOTIDE SEQUENCE [LARGE SCALE GENOMIC DNA]</scope>
    <source>
        <strain evidence="2 3">DSM 18659</strain>
    </source>
</reference>
<dbReference type="PRINTS" id="PR00095">
    <property type="entry name" value="ANTSNTHASEI"/>
</dbReference>
<dbReference type="GO" id="GO:0005737">
    <property type="term" value="C:cytoplasm"/>
    <property type="evidence" value="ECO:0007669"/>
    <property type="project" value="TreeGrafter"/>
</dbReference>
<comment type="caution">
    <text evidence="2">The sequence shown here is derived from an EMBL/GenBank/DDBJ whole genome shotgun (WGS) entry which is preliminary data.</text>
</comment>
<proteinExistence type="predicted"/>
<evidence type="ECO:0000313" key="2">
    <source>
        <dbReference type="EMBL" id="KJL37806.1"/>
    </source>
</evidence>
<evidence type="ECO:0000313" key="3">
    <source>
        <dbReference type="Proteomes" id="UP000033451"/>
    </source>
</evidence>
<keyword evidence="3" id="KW-1185">Reference proteome</keyword>
<dbReference type="AlphaFoldDB" id="A0A0F0LYT0"/>
<sequence length="422" mass="44238">MGVVSQPDAAAPTAARLFAALRHEPHLFWIDAGTGPDGVDWVGIGSPVSPEEPRQVVVGGRSAGEASPDWVGWWGYDDAARRAGADVPAGGLPDGWLRVEAVARIDRRTGYVSLSGPAADRLRVPLAKAHPPVAPPLGPAHSRDSPDLYATLVERCREHIRRGDAYQLCLTTSMNVDAAVDPVDAYLRLRRLTGARRGLFVRVGGVALAGGSPETFLEIGGGVVRTSPIKGTRRRADDDETDAALVAELRESPKERAENVMIVDLMRNDLAVICDPATVTVESLLHLESTPTVHQLVSTVAGRLHPGTTLDEVLRATLPAGSMSGAPKLAAIEILGRLEVEPRGAYAGCAGWVAASGTATLGMTIRSLLIERDRVTVGAGGGITWGSTAADEVAEVALKARAPLAAIGATLPPDWAERGPVA</sequence>
<gene>
    <name evidence="2" type="primary">trpE_2</name>
    <name evidence="2" type="ORF">RR49_00866</name>
</gene>
<dbReference type="GO" id="GO:0004049">
    <property type="term" value="F:anthranilate synthase activity"/>
    <property type="evidence" value="ECO:0007669"/>
    <property type="project" value="UniProtKB-EC"/>
</dbReference>
<dbReference type="Proteomes" id="UP000033451">
    <property type="component" value="Unassembled WGS sequence"/>
</dbReference>
<dbReference type="GO" id="GO:0008153">
    <property type="term" value="P:4-aminobenzoate biosynthetic process"/>
    <property type="evidence" value="ECO:0007669"/>
    <property type="project" value="TreeGrafter"/>
</dbReference>
<dbReference type="SUPFAM" id="SSF56322">
    <property type="entry name" value="ADC synthase"/>
    <property type="match status" value="1"/>
</dbReference>
<dbReference type="GO" id="GO:0000162">
    <property type="term" value="P:L-tryptophan biosynthetic process"/>
    <property type="evidence" value="ECO:0007669"/>
    <property type="project" value="TreeGrafter"/>
</dbReference>
<dbReference type="RefSeq" id="WP_048809260.1">
    <property type="nucleotide sequence ID" value="NZ_JYIY01000065.1"/>
</dbReference>
<dbReference type="PANTHER" id="PTHR11236:SF18">
    <property type="entry name" value="AMINODEOXYCHORISMATE SYNTHASE"/>
    <property type="match status" value="1"/>
</dbReference>
<dbReference type="GO" id="GO:0046820">
    <property type="term" value="F:4-amino-4-deoxychorismate synthase activity"/>
    <property type="evidence" value="ECO:0007669"/>
    <property type="project" value="TreeGrafter"/>
</dbReference>
<evidence type="ECO:0000259" key="1">
    <source>
        <dbReference type="Pfam" id="PF00425"/>
    </source>
</evidence>
<organism evidence="2 3">
    <name type="scientific">Microbacterium ginsengisoli</name>
    <dbReference type="NCBI Taxonomy" id="400772"/>
    <lineage>
        <taxon>Bacteria</taxon>
        <taxon>Bacillati</taxon>
        <taxon>Actinomycetota</taxon>
        <taxon>Actinomycetes</taxon>
        <taxon>Micrococcales</taxon>
        <taxon>Microbacteriaceae</taxon>
        <taxon>Microbacterium</taxon>
    </lineage>
</organism>
<dbReference type="InterPro" id="IPR015890">
    <property type="entry name" value="Chorismate_C"/>
</dbReference>
<protein>
    <submittedName>
        <fullName evidence="2">Anthranilate synthase component 1</fullName>
        <ecNumber evidence="2">4.1.3.27</ecNumber>
    </submittedName>
</protein>
<dbReference type="Gene3D" id="3.60.120.10">
    <property type="entry name" value="Anthranilate synthase"/>
    <property type="match status" value="1"/>
</dbReference>
<dbReference type="InterPro" id="IPR005801">
    <property type="entry name" value="ADC_synthase"/>
</dbReference>
<dbReference type="STRING" id="400772.RR49_00866"/>
<dbReference type="EMBL" id="JYIY01000065">
    <property type="protein sequence ID" value="KJL37806.1"/>
    <property type="molecule type" value="Genomic_DNA"/>
</dbReference>
<dbReference type="PATRIC" id="fig|400772.4.peg.895"/>
<dbReference type="PANTHER" id="PTHR11236">
    <property type="entry name" value="AMINOBENZOATE/ANTHRANILATE SYNTHASE"/>
    <property type="match status" value="1"/>
</dbReference>
<keyword evidence="2" id="KW-0456">Lyase</keyword>
<feature type="domain" description="Chorismate-utilising enzyme C-terminal" evidence="1">
    <location>
        <begin position="148"/>
        <end position="399"/>
    </location>
</feature>
<accession>A0A0F0LYT0</accession>
<dbReference type="Pfam" id="PF00425">
    <property type="entry name" value="Chorismate_bind"/>
    <property type="match status" value="1"/>
</dbReference>
<dbReference type="OrthoDB" id="3518032at2"/>
<dbReference type="EC" id="4.1.3.27" evidence="2"/>